<evidence type="ECO:0000313" key="6">
    <source>
        <dbReference type="Proteomes" id="UP001174677"/>
    </source>
</evidence>
<keyword evidence="2" id="KW-0808">Transferase</keyword>
<dbReference type="InterPro" id="IPR029063">
    <property type="entry name" value="SAM-dependent_MTases_sf"/>
</dbReference>
<evidence type="ECO:0000313" key="5">
    <source>
        <dbReference type="EMBL" id="KAJ9140654.1"/>
    </source>
</evidence>
<sequence length="281" mass="31801">MSRGDGPQSYFQNSYYQRSINCKTFCIADWGCSVGPNMFIAMESIVQALELKFHTQHPIQSHPSLDFQVFFNDQTENDFNTLFRNLPISRDFHDCLLSKSSLHIWHASYALNWLSKIPEEVMDPKSPAWNKDAIDCTKFAKENDMDTFLNAGARELAAGGLLTIILVGLPADGILFFQTATGLAYDLLSSCLVDLAKKKLSHLLYVLISKEKVEAFNLPLNYPSIKDMEELLGRSESFSIERLETISNHAKQKPTVQFAVSTIRAFMVEQIKEHFGGKIVY</sequence>
<dbReference type="Gene3D" id="3.40.50.150">
    <property type="entry name" value="Vaccinia Virus protein VP39"/>
    <property type="match status" value="1"/>
</dbReference>
<dbReference type="EMBL" id="JARPOI010000017">
    <property type="protein sequence ID" value="KAJ9140654.1"/>
    <property type="molecule type" value="Genomic_DNA"/>
</dbReference>
<keyword evidence="6" id="KW-1185">Reference proteome</keyword>
<evidence type="ECO:0000256" key="3">
    <source>
        <dbReference type="ARBA" id="ARBA00022723"/>
    </source>
</evidence>
<keyword evidence="1" id="KW-0489">Methyltransferase</keyword>
<evidence type="ECO:0000256" key="2">
    <source>
        <dbReference type="ARBA" id="ARBA00022679"/>
    </source>
</evidence>
<dbReference type="InterPro" id="IPR042086">
    <property type="entry name" value="MeTrfase_capping"/>
</dbReference>
<keyword evidence="3" id="KW-0479">Metal-binding</keyword>
<comment type="caution">
    <text evidence="5">The sequence shown here is derived from an EMBL/GenBank/DDBJ whole genome shotgun (WGS) entry which is preliminary data.</text>
</comment>
<protein>
    <submittedName>
        <fullName evidence="5">Uncharacterized protein</fullName>
    </submittedName>
</protein>
<proteinExistence type="predicted"/>
<gene>
    <name evidence="5" type="ORF">P3X46_031273</name>
</gene>
<dbReference type="InterPro" id="IPR005299">
    <property type="entry name" value="MeTrfase_7"/>
</dbReference>
<dbReference type="Proteomes" id="UP001174677">
    <property type="component" value="Chromosome 17"/>
</dbReference>
<dbReference type="Pfam" id="PF03492">
    <property type="entry name" value="Methyltransf_7"/>
    <property type="match status" value="1"/>
</dbReference>
<name>A0ABQ9KJU7_HEVBR</name>
<dbReference type="PANTHER" id="PTHR31009">
    <property type="entry name" value="S-ADENOSYL-L-METHIONINE:CARBOXYL METHYLTRANSFERASE FAMILY PROTEIN"/>
    <property type="match status" value="1"/>
</dbReference>
<evidence type="ECO:0000256" key="1">
    <source>
        <dbReference type="ARBA" id="ARBA00022603"/>
    </source>
</evidence>
<organism evidence="5 6">
    <name type="scientific">Hevea brasiliensis</name>
    <name type="common">Para rubber tree</name>
    <name type="synonym">Siphonia brasiliensis</name>
    <dbReference type="NCBI Taxonomy" id="3981"/>
    <lineage>
        <taxon>Eukaryota</taxon>
        <taxon>Viridiplantae</taxon>
        <taxon>Streptophyta</taxon>
        <taxon>Embryophyta</taxon>
        <taxon>Tracheophyta</taxon>
        <taxon>Spermatophyta</taxon>
        <taxon>Magnoliopsida</taxon>
        <taxon>eudicotyledons</taxon>
        <taxon>Gunneridae</taxon>
        <taxon>Pentapetalae</taxon>
        <taxon>rosids</taxon>
        <taxon>fabids</taxon>
        <taxon>Malpighiales</taxon>
        <taxon>Euphorbiaceae</taxon>
        <taxon>Crotonoideae</taxon>
        <taxon>Micrandreae</taxon>
        <taxon>Hevea</taxon>
    </lineage>
</organism>
<accession>A0ABQ9KJU7</accession>
<keyword evidence="4" id="KW-0460">Magnesium</keyword>
<reference evidence="5" key="1">
    <citation type="journal article" date="2023" name="Plant Biotechnol. J.">
        <title>Chromosome-level wild Hevea brasiliensis genome provides new tools for genomic-assisted breeding and valuable loci to elevate rubber yield.</title>
        <authorList>
            <person name="Cheng H."/>
            <person name="Song X."/>
            <person name="Hu Y."/>
            <person name="Wu T."/>
            <person name="Yang Q."/>
            <person name="An Z."/>
            <person name="Feng S."/>
            <person name="Deng Z."/>
            <person name="Wu W."/>
            <person name="Zeng X."/>
            <person name="Tu M."/>
            <person name="Wang X."/>
            <person name="Huang H."/>
        </authorList>
    </citation>
    <scope>NUCLEOTIDE SEQUENCE</scope>
    <source>
        <strain evidence="5">MT/VB/25A 57/8</strain>
    </source>
</reference>
<dbReference type="SUPFAM" id="SSF53335">
    <property type="entry name" value="S-adenosyl-L-methionine-dependent methyltransferases"/>
    <property type="match status" value="1"/>
</dbReference>
<dbReference type="Gene3D" id="1.10.1200.270">
    <property type="entry name" value="Methyltransferase, alpha-helical capping domain"/>
    <property type="match status" value="1"/>
</dbReference>
<evidence type="ECO:0000256" key="4">
    <source>
        <dbReference type="ARBA" id="ARBA00022842"/>
    </source>
</evidence>